<name>A0AAC9IYZ6_VIRHA</name>
<dbReference type="Gene3D" id="1.10.10.60">
    <property type="entry name" value="Homeodomain-like"/>
    <property type="match status" value="1"/>
</dbReference>
<keyword evidence="1 2" id="KW-0238">DNA-binding</keyword>
<organism evidence="4 5">
    <name type="scientific">Virgibacillus halodenitrificans</name>
    <name type="common">Bacillus halodenitrificans</name>
    <dbReference type="NCBI Taxonomy" id="1482"/>
    <lineage>
        <taxon>Bacteria</taxon>
        <taxon>Bacillati</taxon>
        <taxon>Bacillota</taxon>
        <taxon>Bacilli</taxon>
        <taxon>Bacillales</taxon>
        <taxon>Bacillaceae</taxon>
        <taxon>Virgibacillus</taxon>
    </lineage>
</organism>
<evidence type="ECO:0000259" key="3">
    <source>
        <dbReference type="PROSITE" id="PS50977"/>
    </source>
</evidence>
<dbReference type="SUPFAM" id="SSF46689">
    <property type="entry name" value="Homeodomain-like"/>
    <property type="match status" value="1"/>
</dbReference>
<dbReference type="AlphaFoldDB" id="A0AAC9IYZ6"/>
<dbReference type="GO" id="GO:0003700">
    <property type="term" value="F:DNA-binding transcription factor activity"/>
    <property type="evidence" value="ECO:0007669"/>
    <property type="project" value="TreeGrafter"/>
</dbReference>
<proteinExistence type="predicted"/>
<dbReference type="Pfam" id="PF00440">
    <property type="entry name" value="TetR_N"/>
    <property type="match status" value="1"/>
</dbReference>
<dbReference type="GeneID" id="71513950"/>
<evidence type="ECO:0000313" key="5">
    <source>
        <dbReference type="Proteomes" id="UP000182945"/>
    </source>
</evidence>
<dbReference type="InterPro" id="IPR009057">
    <property type="entry name" value="Homeodomain-like_sf"/>
</dbReference>
<dbReference type="EMBL" id="CP017962">
    <property type="protein sequence ID" value="APC47764.1"/>
    <property type="molecule type" value="Genomic_DNA"/>
</dbReference>
<dbReference type="InterPro" id="IPR001647">
    <property type="entry name" value="HTH_TetR"/>
</dbReference>
<evidence type="ECO:0000256" key="2">
    <source>
        <dbReference type="PROSITE-ProRule" id="PRU00335"/>
    </source>
</evidence>
<dbReference type="Gene3D" id="1.10.357.10">
    <property type="entry name" value="Tetracycline Repressor, domain 2"/>
    <property type="match status" value="1"/>
</dbReference>
<sequence length="194" mass="22371">MKQKLIEAAIRQYALYGYDGATMRRIADDVGIKPASIYFFYNNKEALFIAAFQQLLQNHFQEMQRILLENKDRSVEEIFSAMLHGLVSHHTGDKQGTIAYISLVTSPVPEIKKYLQQHLRHHNDWLMNSLGDAMKASYPAITDKEVDKTIKQYVLIANGVFWGINLYDGGDFTEQVELADEMIHTLFLELENKR</sequence>
<dbReference type="PRINTS" id="PR00455">
    <property type="entry name" value="HTHTETR"/>
</dbReference>
<feature type="DNA-binding region" description="H-T-H motif" evidence="2">
    <location>
        <begin position="22"/>
        <end position="41"/>
    </location>
</feature>
<feature type="domain" description="HTH tetR-type" evidence="3">
    <location>
        <begin position="1"/>
        <end position="59"/>
    </location>
</feature>
<dbReference type="InterPro" id="IPR050109">
    <property type="entry name" value="HTH-type_TetR-like_transc_reg"/>
</dbReference>
<evidence type="ECO:0000256" key="1">
    <source>
        <dbReference type="ARBA" id="ARBA00023125"/>
    </source>
</evidence>
<dbReference type="RefSeq" id="WP_071648625.1">
    <property type="nucleotide sequence ID" value="NZ_CP017962.1"/>
</dbReference>
<dbReference type="PROSITE" id="PS50977">
    <property type="entry name" value="HTH_TETR_2"/>
    <property type="match status" value="1"/>
</dbReference>
<protein>
    <recommendedName>
        <fullName evidence="3">HTH tetR-type domain-containing protein</fullName>
    </recommendedName>
</protein>
<dbReference type="PANTHER" id="PTHR30055:SF226">
    <property type="entry name" value="HTH-TYPE TRANSCRIPTIONAL REGULATOR PKSA"/>
    <property type="match status" value="1"/>
</dbReference>
<dbReference type="PANTHER" id="PTHR30055">
    <property type="entry name" value="HTH-TYPE TRANSCRIPTIONAL REGULATOR RUTR"/>
    <property type="match status" value="1"/>
</dbReference>
<evidence type="ECO:0000313" key="4">
    <source>
        <dbReference type="EMBL" id="APC47764.1"/>
    </source>
</evidence>
<dbReference type="GO" id="GO:0000976">
    <property type="term" value="F:transcription cis-regulatory region binding"/>
    <property type="evidence" value="ECO:0007669"/>
    <property type="project" value="TreeGrafter"/>
</dbReference>
<dbReference type="KEGG" id="vhl:BME96_06080"/>
<accession>A0AAC9IYZ6</accession>
<reference evidence="4 5" key="1">
    <citation type="submission" date="2016-11" db="EMBL/GenBank/DDBJ databases">
        <title>Complete genome sequencing of Virgibacillus halodenitrificans PDB-F2.</title>
        <authorList>
            <person name="Sun Z."/>
            <person name="Zhou Y."/>
            <person name="Li H."/>
        </authorList>
    </citation>
    <scope>NUCLEOTIDE SEQUENCE [LARGE SCALE GENOMIC DNA]</scope>
    <source>
        <strain evidence="4 5">PDB-F2</strain>
    </source>
</reference>
<gene>
    <name evidence="4" type="ORF">BME96_06080</name>
</gene>
<dbReference type="Proteomes" id="UP000182945">
    <property type="component" value="Chromosome"/>
</dbReference>